<reference evidence="4" key="1">
    <citation type="submission" date="2021-01" db="EMBL/GenBank/DDBJ databases">
        <title>Adiantum capillus-veneris genome.</title>
        <authorList>
            <person name="Fang Y."/>
            <person name="Liao Q."/>
        </authorList>
    </citation>
    <scope>NUCLEOTIDE SEQUENCE</scope>
    <source>
        <strain evidence="4">H3</strain>
        <tissue evidence="4">Leaf</tissue>
    </source>
</reference>
<keyword evidence="5" id="KW-1185">Reference proteome</keyword>
<keyword evidence="1" id="KW-0880">Kelch repeat</keyword>
<keyword evidence="2" id="KW-0677">Repeat</keyword>
<dbReference type="AlphaFoldDB" id="A0A9D4U480"/>
<dbReference type="Pfam" id="PF24681">
    <property type="entry name" value="Kelch_KLHDC2_KLHL20_DRC7"/>
    <property type="match status" value="1"/>
</dbReference>
<dbReference type="SUPFAM" id="SSF117281">
    <property type="entry name" value="Kelch motif"/>
    <property type="match status" value="1"/>
</dbReference>
<feature type="coiled-coil region" evidence="3">
    <location>
        <begin position="417"/>
        <end position="451"/>
    </location>
</feature>
<dbReference type="PANTHER" id="PTHR46093:SF3">
    <property type="entry name" value="ACYL-COA-BINDING DOMAIN-CONTAINING PROTEIN 4"/>
    <property type="match status" value="1"/>
</dbReference>
<protein>
    <submittedName>
        <fullName evidence="4">Uncharacterized protein</fullName>
    </submittedName>
</protein>
<dbReference type="EMBL" id="JABFUD020000023">
    <property type="protein sequence ID" value="KAI5061213.1"/>
    <property type="molecule type" value="Genomic_DNA"/>
</dbReference>
<dbReference type="Gene3D" id="2.120.10.80">
    <property type="entry name" value="Kelch-type beta propeller"/>
    <property type="match status" value="2"/>
</dbReference>
<evidence type="ECO:0000313" key="4">
    <source>
        <dbReference type="EMBL" id="KAI5061213.1"/>
    </source>
</evidence>
<accession>A0A9D4U480</accession>
<evidence type="ECO:0000256" key="3">
    <source>
        <dbReference type="SAM" id="Coils"/>
    </source>
</evidence>
<evidence type="ECO:0000256" key="2">
    <source>
        <dbReference type="ARBA" id="ARBA00022737"/>
    </source>
</evidence>
<gene>
    <name evidence="4" type="ORF">GOP47_0023718</name>
</gene>
<evidence type="ECO:0000256" key="1">
    <source>
        <dbReference type="ARBA" id="ARBA00022441"/>
    </source>
</evidence>
<dbReference type="InterPro" id="IPR015915">
    <property type="entry name" value="Kelch-typ_b-propeller"/>
</dbReference>
<organism evidence="4 5">
    <name type="scientific">Adiantum capillus-veneris</name>
    <name type="common">Maidenhair fern</name>
    <dbReference type="NCBI Taxonomy" id="13818"/>
    <lineage>
        <taxon>Eukaryota</taxon>
        <taxon>Viridiplantae</taxon>
        <taxon>Streptophyta</taxon>
        <taxon>Embryophyta</taxon>
        <taxon>Tracheophyta</taxon>
        <taxon>Polypodiopsida</taxon>
        <taxon>Polypodiidae</taxon>
        <taxon>Polypodiales</taxon>
        <taxon>Pteridineae</taxon>
        <taxon>Pteridaceae</taxon>
        <taxon>Vittarioideae</taxon>
        <taxon>Adiantum</taxon>
    </lineage>
</organism>
<dbReference type="Proteomes" id="UP000886520">
    <property type="component" value="Chromosome 23"/>
</dbReference>
<evidence type="ECO:0000313" key="5">
    <source>
        <dbReference type="Proteomes" id="UP000886520"/>
    </source>
</evidence>
<proteinExistence type="predicted"/>
<comment type="caution">
    <text evidence="4">The sequence shown here is derived from an EMBL/GenBank/DDBJ whole genome shotgun (WGS) entry which is preliminary data.</text>
</comment>
<feature type="coiled-coil region" evidence="3">
    <location>
        <begin position="851"/>
        <end position="885"/>
    </location>
</feature>
<dbReference type="InterPro" id="IPR006652">
    <property type="entry name" value="Kelch_1"/>
</dbReference>
<dbReference type="SMART" id="SM00612">
    <property type="entry name" value="Kelch"/>
    <property type="match status" value="3"/>
</dbReference>
<dbReference type="PANTHER" id="PTHR46093">
    <property type="entry name" value="ACYL-COA-BINDING DOMAIN-CONTAINING PROTEIN 5"/>
    <property type="match status" value="1"/>
</dbReference>
<sequence length="901" mass="104329">MLCAAKVEVVGFEIVPMQETTRKEAAEWEARALGKEELVKENVEAQRQILLLQTNLQWAKSVLWERARTLLSLKRSAFPLSSWRRYLDLCRKRKVLKRAERIWNHKVMGNWFSSFQHALLTLRKRRQILRICLLRLKKRTLLQSVIHWQSWTSRKKALSQAYARLVQLKEWRLLRKSTIHWEIVCCKTLYQKTQKKKAAMVSRRCQLQKAWKSWSSTCQASSYYRDVAREHYAREKLDCLFVRWKLYSAKQACRQRHALSSAQQRATFLMKLSFSGWLDMIRHCLMVQERLVAFQLRGHFKLKKNLFQFLLHMAFRNIEKRNFRLSLRSKNKKLVKERVLACFSHQTSQRRLLNKFLLLQSSKRRLNAFSEWRLRVIYQHWVWAKRKRKDIFMKKHTFIAWMFYLEMSRTHAAYKNVQHLEGRLSRTLLELKELKNLKLESKKLYSLLETENSYARKKFRRIANNLLPMLEARLQWTVVPQGGRLELSPRVGHSSVKISCTLGTEVSSFIAIFGGYDGTKAFGDVFCFDTASYEWKTPRLIVEAGSAFPRPAWNHTACSYKNKMIIFGGFDGCLQSSEVSILSFSNNDSCSWSQPRYSMGASPSPLSQHTCCLYGEGRYMVVFGGYSACKGHLNELWILDLHCMSWTSPECFGTQPSPRRGHGAAVVRNKMYIFGGFDGTSHLCDVQVLDLQSWTWTHLCTQGSGPIPRRHHALEAVGDHLVVYGGYDGVTYLEDVYSLDISANIWRCLNPLKPHTNAAIKIGGVGTKFARSLHTMTLDTSRLVIFGGVYENGSLQDTLFLENAADVQGAHMENLLLEEVAKGVNLQKTLQGCQELLEKRSKQVVKLGCRASQLEEAFKEQQTQKEDLINKNRLLKRKLVKARKTFDNFASSYPAVGPALG</sequence>
<dbReference type="OrthoDB" id="10251809at2759"/>
<keyword evidence="3" id="KW-0175">Coiled coil</keyword>
<name>A0A9D4U480_ADICA</name>